<evidence type="ECO:0000313" key="2">
    <source>
        <dbReference type="EMBL" id="PIW15414.1"/>
    </source>
</evidence>
<evidence type="ECO:0000259" key="1">
    <source>
        <dbReference type="Pfam" id="PF07791"/>
    </source>
</evidence>
<dbReference type="Pfam" id="PF07791">
    <property type="entry name" value="Imm11"/>
    <property type="match status" value="1"/>
</dbReference>
<accession>A0A2M7G131</accession>
<dbReference type="EMBL" id="PFFQ01000053">
    <property type="protein sequence ID" value="PIW15414.1"/>
    <property type="molecule type" value="Genomic_DNA"/>
</dbReference>
<dbReference type="InterPro" id="IPR012433">
    <property type="entry name" value="Imm11"/>
</dbReference>
<feature type="domain" description="Immunity MXAN-0049 protein" evidence="1">
    <location>
        <begin position="97"/>
        <end position="185"/>
    </location>
</feature>
<comment type="caution">
    <text evidence="2">The sequence shown here is derived from an EMBL/GenBank/DDBJ whole genome shotgun (WGS) entry which is preliminary data.</text>
</comment>
<organism evidence="2 3">
    <name type="scientific">bacterium (Candidatus Blackallbacteria) CG17_big_fil_post_rev_8_21_14_2_50_48_46</name>
    <dbReference type="NCBI Taxonomy" id="2014261"/>
    <lineage>
        <taxon>Bacteria</taxon>
        <taxon>Candidatus Blackallbacteria</taxon>
    </lineage>
</organism>
<dbReference type="AlphaFoldDB" id="A0A2M7G131"/>
<name>A0A2M7G131_9BACT</name>
<protein>
    <recommendedName>
        <fullName evidence="1">Immunity MXAN-0049 protein domain-containing protein</fullName>
    </recommendedName>
</protein>
<sequence>MSHLTKVYWLSQPPRRAGFQRLKRDSWLEDWNYIEAVSVHRLDHEQEIRILPYFLHSGKFSDFAFGGVGLLWFNQHVVDVFGDELLEYGRLYPIDVQDAPSQYYFYHVTKLVKAMDLEAVSKLDSRYQPGQPYNSISSSKFEFISENIQDLLVFKDIQQDPGHRIIFLGQRFVDILKKHKFTGVHKDTFKPIWPRPEPAQIQTGPRIDLADLNL</sequence>
<evidence type="ECO:0000313" key="3">
    <source>
        <dbReference type="Proteomes" id="UP000231019"/>
    </source>
</evidence>
<reference evidence="2 3" key="1">
    <citation type="submission" date="2017-09" db="EMBL/GenBank/DDBJ databases">
        <title>Depth-based differentiation of microbial function through sediment-hosted aquifers and enrichment of novel symbionts in the deep terrestrial subsurface.</title>
        <authorList>
            <person name="Probst A.J."/>
            <person name="Ladd B."/>
            <person name="Jarett J.K."/>
            <person name="Geller-Mcgrath D.E."/>
            <person name="Sieber C.M."/>
            <person name="Emerson J.B."/>
            <person name="Anantharaman K."/>
            <person name="Thomas B.C."/>
            <person name="Malmstrom R."/>
            <person name="Stieglmeier M."/>
            <person name="Klingl A."/>
            <person name="Woyke T."/>
            <person name="Ryan C.M."/>
            <person name="Banfield J.F."/>
        </authorList>
    </citation>
    <scope>NUCLEOTIDE SEQUENCE [LARGE SCALE GENOMIC DNA]</scope>
    <source>
        <strain evidence="2">CG17_big_fil_post_rev_8_21_14_2_50_48_46</strain>
    </source>
</reference>
<gene>
    <name evidence="2" type="ORF">COW36_18545</name>
</gene>
<proteinExistence type="predicted"/>
<dbReference type="Proteomes" id="UP000231019">
    <property type="component" value="Unassembled WGS sequence"/>
</dbReference>